<dbReference type="SUPFAM" id="SSF103481">
    <property type="entry name" value="Multidrug resistance efflux transporter EmrE"/>
    <property type="match status" value="2"/>
</dbReference>
<organism evidence="7 8">
    <name type="scientific">Grimontia kaedaensis</name>
    <dbReference type="NCBI Taxonomy" id="2872157"/>
    <lineage>
        <taxon>Bacteria</taxon>
        <taxon>Pseudomonadati</taxon>
        <taxon>Pseudomonadota</taxon>
        <taxon>Gammaproteobacteria</taxon>
        <taxon>Vibrionales</taxon>
        <taxon>Vibrionaceae</taxon>
        <taxon>Grimontia</taxon>
    </lineage>
</organism>
<proteinExistence type="predicted"/>
<gene>
    <name evidence="7" type="ORF">K6Q96_23750</name>
</gene>
<feature type="transmembrane region" description="Helical" evidence="5">
    <location>
        <begin position="166"/>
        <end position="184"/>
    </location>
</feature>
<evidence type="ECO:0000256" key="1">
    <source>
        <dbReference type="ARBA" id="ARBA00004141"/>
    </source>
</evidence>
<dbReference type="Proteomes" id="UP001056255">
    <property type="component" value="Chromosome II"/>
</dbReference>
<dbReference type="PANTHER" id="PTHR22911">
    <property type="entry name" value="ACYL-MALONYL CONDENSING ENZYME-RELATED"/>
    <property type="match status" value="1"/>
</dbReference>
<dbReference type="RefSeq" id="WP_251880823.1">
    <property type="nucleotide sequence ID" value="NZ_CP082276.1"/>
</dbReference>
<sequence>MSGTLLSFCLMAVGARELSGEIHTSQVMLFRSVLGLLVVCSILLFTQNNRGFLTKRIGLHCLRNTFHFAGQYGWLLGITVLPLAEVFALEFTVPLWTAMIAWLFLGESITARKFAAIGLGLAGVLVILKPGVEVFNWYSLIVLAAAFCYAISHASTKSLSNTESPLTILFYMCLIQLPIGFLFALNNWTAPVGMQWFWLAVVGLTALSAHFCMTKAMQYAEVSTVVILDFLRLPAIGMVGALVYGESVEVSLFVGALIMLIGNLLIILKPQRNPQKMSGGDAPS</sequence>
<dbReference type="InterPro" id="IPR037185">
    <property type="entry name" value="EmrE-like"/>
</dbReference>
<evidence type="ECO:0000313" key="8">
    <source>
        <dbReference type="Proteomes" id="UP001056255"/>
    </source>
</evidence>
<comment type="subcellular location">
    <subcellularLocation>
        <location evidence="1">Membrane</location>
        <topology evidence="1">Multi-pass membrane protein</topology>
    </subcellularLocation>
</comment>
<feature type="transmembrane region" description="Helical" evidence="5">
    <location>
        <begin position="114"/>
        <end position="131"/>
    </location>
</feature>
<name>A0ABY4X0I8_9GAMM</name>
<accession>A0ABY4X0I8</accession>
<keyword evidence="4 5" id="KW-0472">Membrane</keyword>
<dbReference type="EMBL" id="CP082276">
    <property type="protein sequence ID" value="USH04730.1"/>
    <property type="molecule type" value="Genomic_DNA"/>
</dbReference>
<evidence type="ECO:0000259" key="6">
    <source>
        <dbReference type="Pfam" id="PF00892"/>
    </source>
</evidence>
<evidence type="ECO:0000256" key="5">
    <source>
        <dbReference type="SAM" id="Phobius"/>
    </source>
</evidence>
<dbReference type="Pfam" id="PF00892">
    <property type="entry name" value="EamA"/>
    <property type="match status" value="2"/>
</dbReference>
<evidence type="ECO:0000256" key="3">
    <source>
        <dbReference type="ARBA" id="ARBA00022989"/>
    </source>
</evidence>
<feature type="transmembrane region" description="Helical" evidence="5">
    <location>
        <begin position="137"/>
        <end position="154"/>
    </location>
</feature>
<feature type="transmembrane region" description="Helical" evidence="5">
    <location>
        <begin position="29"/>
        <end position="45"/>
    </location>
</feature>
<keyword evidence="2 5" id="KW-0812">Transmembrane</keyword>
<dbReference type="InterPro" id="IPR000620">
    <property type="entry name" value="EamA_dom"/>
</dbReference>
<feature type="domain" description="EamA" evidence="6">
    <location>
        <begin position="6"/>
        <end position="128"/>
    </location>
</feature>
<reference evidence="7" key="1">
    <citation type="submission" date="2021-08" db="EMBL/GenBank/DDBJ databases">
        <authorList>
            <person name="Sakaguchi M."/>
            <person name="Kikuchi T."/>
            <person name="Urbanczyk H."/>
        </authorList>
    </citation>
    <scope>NUCLEOTIDE SEQUENCE</scope>
    <source>
        <strain evidence="7">020920N</strain>
    </source>
</reference>
<keyword evidence="8" id="KW-1185">Reference proteome</keyword>
<dbReference type="Gene3D" id="1.10.3730.20">
    <property type="match status" value="1"/>
</dbReference>
<evidence type="ECO:0000256" key="4">
    <source>
        <dbReference type="ARBA" id="ARBA00023136"/>
    </source>
</evidence>
<feature type="transmembrane region" description="Helical" evidence="5">
    <location>
        <begin position="250"/>
        <end position="268"/>
    </location>
</feature>
<feature type="transmembrane region" description="Helical" evidence="5">
    <location>
        <begin position="196"/>
        <end position="213"/>
    </location>
</feature>
<evidence type="ECO:0000313" key="7">
    <source>
        <dbReference type="EMBL" id="USH04730.1"/>
    </source>
</evidence>
<feature type="domain" description="EamA" evidence="6">
    <location>
        <begin position="137"/>
        <end position="267"/>
    </location>
</feature>
<protein>
    <submittedName>
        <fullName evidence="7">DMT family transporter</fullName>
    </submittedName>
</protein>
<dbReference type="PANTHER" id="PTHR22911:SF6">
    <property type="entry name" value="SOLUTE CARRIER FAMILY 35 MEMBER G1"/>
    <property type="match status" value="1"/>
</dbReference>
<keyword evidence="3 5" id="KW-1133">Transmembrane helix</keyword>
<feature type="transmembrane region" description="Helical" evidence="5">
    <location>
        <begin position="65"/>
        <end position="81"/>
    </location>
</feature>
<evidence type="ECO:0000256" key="2">
    <source>
        <dbReference type="ARBA" id="ARBA00022692"/>
    </source>
</evidence>